<dbReference type="Pfam" id="PF05224">
    <property type="entry name" value="NDT80_PhoG"/>
    <property type="match status" value="1"/>
</dbReference>
<dbReference type="PANTHER" id="PTHR35144:SF1">
    <property type="entry name" value="PROTEIN PACG"/>
    <property type="match status" value="1"/>
</dbReference>
<dbReference type="InterPro" id="IPR008967">
    <property type="entry name" value="p53-like_TF_DNA-bd_sf"/>
</dbReference>
<evidence type="ECO:0000313" key="5">
    <source>
        <dbReference type="Proteomes" id="UP000184188"/>
    </source>
</evidence>
<dbReference type="PANTHER" id="PTHR35144">
    <property type="entry name" value="MEIOSIS-SPECIFIC TRANSCRIPTION FACTOR NDT80"/>
    <property type="match status" value="1"/>
</dbReference>
<dbReference type="GO" id="GO:0051321">
    <property type="term" value="P:meiotic cell cycle"/>
    <property type="evidence" value="ECO:0007669"/>
    <property type="project" value="TreeGrafter"/>
</dbReference>
<dbReference type="AlphaFoldDB" id="A0A1L9S5F4"/>
<dbReference type="GO" id="GO:0003700">
    <property type="term" value="F:DNA-binding transcription factor activity"/>
    <property type="evidence" value="ECO:0007669"/>
    <property type="project" value="UniProtKB-UniRule"/>
</dbReference>
<dbReference type="OrthoDB" id="4226760at2759"/>
<evidence type="ECO:0000259" key="3">
    <source>
        <dbReference type="PROSITE" id="PS51517"/>
    </source>
</evidence>
<name>A0A1L9S5F4_9EURO</name>
<dbReference type="InterPro" id="IPR024061">
    <property type="entry name" value="NDT80_DNA-bd_dom"/>
</dbReference>
<dbReference type="Proteomes" id="UP000184188">
    <property type="component" value="Unassembled WGS sequence"/>
</dbReference>
<dbReference type="SUPFAM" id="SSF49417">
    <property type="entry name" value="p53-like transcription factors"/>
    <property type="match status" value="1"/>
</dbReference>
<dbReference type="RefSeq" id="XP_022576895.1">
    <property type="nucleotide sequence ID" value="XM_022724277.1"/>
</dbReference>
<dbReference type="InterPro" id="IPR037141">
    <property type="entry name" value="NDT80_DNA-bd_dom_sf"/>
</dbReference>
<evidence type="ECO:0000256" key="2">
    <source>
        <dbReference type="PROSITE-ProRule" id="PRU00850"/>
    </source>
</evidence>
<protein>
    <recommendedName>
        <fullName evidence="3">NDT80 domain-containing protein</fullName>
    </recommendedName>
</protein>
<keyword evidence="5" id="KW-1185">Reference proteome</keyword>
<feature type="DNA-binding region" description="NDT80" evidence="2">
    <location>
        <begin position="1"/>
        <end position="173"/>
    </location>
</feature>
<keyword evidence="1 2" id="KW-0238">DNA-binding</keyword>
<dbReference type="GO" id="GO:0045944">
    <property type="term" value="P:positive regulation of transcription by RNA polymerase II"/>
    <property type="evidence" value="ECO:0007669"/>
    <property type="project" value="TreeGrafter"/>
</dbReference>
<gene>
    <name evidence="4" type="ORF">ASPZODRAFT_137307</name>
</gene>
<organism evidence="4 5">
    <name type="scientific">Penicilliopsis zonata CBS 506.65</name>
    <dbReference type="NCBI Taxonomy" id="1073090"/>
    <lineage>
        <taxon>Eukaryota</taxon>
        <taxon>Fungi</taxon>
        <taxon>Dikarya</taxon>
        <taxon>Ascomycota</taxon>
        <taxon>Pezizomycotina</taxon>
        <taxon>Eurotiomycetes</taxon>
        <taxon>Eurotiomycetidae</taxon>
        <taxon>Eurotiales</taxon>
        <taxon>Aspergillaceae</taxon>
        <taxon>Penicilliopsis</taxon>
    </lineage>
</organism>
<evidence type="ECO:0000313" key="4">
    <source>
        <dbReference type="EMBL" id="OJJ42385.1"/>
    </source>
</evidence>
<dbReference type="Gene3D" id="2.60.40.1390">
    <property type="entry name" value="NDT80 DNA-binding domain"/>
    <property type="match status" value="1"/>
</dbReference>
<reference evidence="5" key="1">
    <citation type="journal article" date="2017" name="Genome Biol.">
        <title>Comparative genomics reveals high biological diversity and specific adaptations in the industrially and medically important fungal genus Aspergillus.</title>
        <authorList>
            <person name="de Vries R.P."/>
            <person name="Riley R."/>
            <person name="Wiebenga A."/>
            <person name="Aguilar-Osorio G."/>
            <person name="Amillis S."/>
            <person name="Uchima C.A."/>
            <person name="Anderluh G."/>
            <person name="Asadollahi M."/>
            <person name="Askin M."/>
            <person name="Barry K."/>
            <person name="Battaglia E."/>
            <person name="Bayram O."/>
            <person name="Benocci T."/>
            <person name="Braus-Stromeyer S.A."/>
            <person name="Caldana C."/>
            <person name="Canovas D."/>
            <person name="Cerqueira G.C."/>
            <person name="Chen F."/>
            <person name="Chen W."/>
            <person name="Choi C."/>
            <person name="Clum A."/>
            <person name="Dos Santos R.A."/>
            <person name="Damasio A.R."/>
            <person name="Diallinas G."/>
            <person name="Emri T."/>
            <person name="Fekete E."/>
            <person name="Flipphi M."/>
            <person name="Freyberg S."/>
            <person name="Gallo A."/>
            <person name="Gournas C."/>
            <person name="Habgood R."/>
            <person name="Hainaut M."/>
            <person name="Harispe M.L."/>
            <person name="Henrissat B."/>
            <person name="Hilden K.S."/>
            <person name="Hope R."/>
            <person name="Hossain A."/>
            <person name="Karabika E."/>
            <person name="Karaffa L."/>
            <person name="Karanyi Z."/>
            <person name="Krasevec N."/>
            <person name="Kuo A."/>
            <person name="Kusch H."/>
            <person name="LaButti K."/>
            <person name="Lagendijk E.L."/>
            <person name="Lapidus A."/>
            <person name="Levasseur A."/>
            <person name="Lindquist E."/>
            <person name="Lipzen A."/>
            <person name="Logrieco A.F."/>
            <person name="MacCabe A."/>
            <person name="Maekelae M.R."/>
            <person name="Malavazi I."/>
            <person name="Melin P."/>
            <person name="Meyer V."/>
            <person name="Mielnichuk N."/>
            <person name="Miskei M."/>
            <person name="Molnar A.P."/>
            <person name="Mule G."/>
            <person name="Ngan C.Y."/>
            <person name="Orejas M."/>
            <person name="Orosz E."/>
            <person name="Ouedraogo J.P."/>
            <person name="Overkamp K.M."/>
            <person name="Park H.-S."/>
            <person name="Perrone G."/>
            <person name="Piumi F."/>
            <person name="Punt P.J."/>
            <person name="Ram A.F."/>
            <person name="Ramon A."/>
            <person name="Rauscher S."/>
            <person name="Record E."/>
            <person name="Riano-Pachon D.M."/>
            <person name="Robert V."/>
            <person name="Roehrig J."/>
            <person name="Ruller R."/>
            <person name="Salamov A."/>
            <person name="Salih N.S."/>
            <person name="Samson R.A."/>
            <person name="Sandor E."/>
            <person name="Sanguinetti M."/>
            <person name="Schuetze T."/>
            <person name="Sepcic K."/>
            <person name="Shelest E."/>
            <person name="Sherlock G."/>
            <person name="Sophianopoulou V."/>
            <person name="Squina F.M."/>
            <person name="Sun H."/>
            <person name="Susca A."/>
            <person name="Todd R.B."/>
            <person name="Tsang A."/>
            <person name="Unkles S.E."/>
            <person name="van de Wiele N."/>
            <person name="van Rossen-Uffink D."/>
            <person name="Oliveira J.V."/>
            <person name="Vesth T.C."/>
            <person name="Visser J."/>
            <person name="Yu J.-H."/>
            <person name="Zhou M."/>
            <person name="Andersen M.R."/>
            <person name="Archer D.B."/>
            <person name="Baker S.E."/>
            <person name="Benoit I."/>
            <person name="Brakhage A.A."/>
            <person name="Braus G.H."/>
            <person name="Fischer R."/>
            <person name="Frisvad J.C."/>
            <person name="Goldman G.H."/>
            <person name="Houbraken J."/>
            <person name="Oakley B."/>
            <person name="Pocsi I."/>
            <person name="Scazzocchio C."/>
            <person name="Seiboth B."/>
            <person name="vanKuyk P.A."/>
            <person name="Wortman J."/>
            <person name="Dyer P.S."/>
            <person name="Grigoriev I.V."/>
        </authorList>
    </citation>
    <scope>NUCLEOTIDE SEQUENCE [LARGE SCALE GENOMIC DNA]</scope>
    <source>
        <strain evidence="5">CBS 506.65</strain>
    </source>
</reference>
<proteinExistence type="predicted"/>
<feature type="domain" description="NDT80" evidence="3">
    <location>
        <begin position="1"/>
        <end position="173"/>
    </location>
</feature>
<sequence>MDTGFEIITKNTVFDSTRNAHEVNISAHLHGRFIAEQGELIFYRRNKFKVLGSLVLPAVSIQRDGELHRITSLDAALDAVDSQEEPVKMFNNSSNTTTATTILSIDPGKEMSLAWEKVQFRHATVKRRGSWQYFHVRVTILANIKGSRHLLCQLKSMPITVRGRSPGSFASDNTGSTLKRARGKEDTTVNATNITETETETDLFDMLDDNFPISLLPSIPDLDSIFNCTSNMESIPGIFPFRSTTGQCL</sequence>
<accession>A0A1L9S5F4</accession>
<evidence type="ECO:0000256" key="1">
    <source>
        <dbReference type="ARBA" id="ARBA00023125"/>
    </source>
</evidence>
<dbReference type="VEuPathDB" id="FungiDB:ASPZODRAFT_137307"/>
<dbReference type="GeneID" id="34610742"/>
<dbReference type="InterPro" id="IPR052605">
    <property type="entry name" value="Fungal_trans_regulator"/>
</dbReference>
<dbReference type="PROSITE" id="PS51517">
    <property type="entry name" value="NDT80"/>
    <property type="match status" value="1"/>
</dbReference>
<dbReference type="GO" id="GO:0003677">
    <property type="term" value="F:DNA binding"/>
    <property type="evidence" value="ECO:0007669"/>
    <property type="project" value="UniProtKB-KW"/>
</dbReference>
<dbReference type="GO" id="GO:0000228">
    <property type="term" value="C:nuclear chromosome"/>
    <property type="evidence" value="ECO:0007669"/>
    <property type="project" value="TreeGrafter"/>
</dbReference>
<dbReference type="EMBL" id="KV878360">
    <property type="protein sequence ID" value="OJJ42385.1"/>
    <property type="molecule type" value="Genomic_DNA"/>
</dbReference>
<dbReference type="STRING" id="1073090.A0A1L9S5F4"/>